<keyword evidence="2" id="KW-1185">Reference proteome</keyword>
<accession>A0A067Q8U3</accession>
<name>A0A067Q8U3_9AGAM</name>
<sequence>MLLPRFRQSANFSVGDLHFSQGDVSIPLLSNTAIEMAGIITFSTSIIKGGVEKFAMKQPMFLPSPIDPLYSSKVSLFPHIFNGDGKQYNMDATVVYKQAALNAIAYLQMARVFRLDLLLFTAPIESHVGTVVDSPNACVTLPCHLGSLNI</sequence>
<dbReference type="EMBL" id="KL197716">
    <property type="protein sequence ID" value="KDQ59011.1"/>
    <property type="molecule type" value="Genomic_DNA"/>
</dbReference>
<dbReference type="InterPro" id="IPR004304">
    <property type="entry name" value="FmdA_AmdA"/>
</dbReference>
<dbReference type="SUPFAM" id="SSF141130">
    <property type="entry name" value="Acetamidase/Formamidase-like"/>
    <property type="match status" value="1"/>
</dbReference>
<evidence type="ECO:0000313" key="2">
    <source>
        <dbReference type="Proteomes" id="UP000027265"/>
    </source>
</evidence>
<reference evidence="2" key="1">
    <citation type="journal article" date="2014" name="Proc. Natl. Acad. Sci. U.S.A.">
        <title>Extensive sampling of basidiomycete genomes demonstrates inadequacy of the white-rot/brown-rot paradigm for wood decay fungi.</title>
        <authorList>
            <person name="Riley R."/>
            <person name="Salamov A.A."/>
            <person name="Brown D.W."/>
            <person name="Nagy L.G."/>
            <person name="Floudas D."/>
            <person name="Held B.W."/>
            <person name="Levasseur A."/>
            <person name="Lombard V."/>
            <person name="Morin E."/>
            <person name="Otillar R."/>
            <person name="Lindquist E.A."/>
            <person name="Sun H."/>
            <person name="LaButti K.M."/>
            <person name="Schmutz J."/>
            <person name="Jabbour D."/>
            <person name="Luo H."/>
            <person name="Baker S.E."/>
            <person name="Pisabarro A.G."/>
            <person name="Walton J.D."/>
            <person name="Blanchette R.A."/>
            <person name="Henrissat B."/>
            <person name="Martin F."/>
            <person name="Cullen D."/>
            <person name="Hibbett D.S."/>
            <person name="Grigoriev I.V."/>
        </authorList>
    </citation>
    <scope>NUCLEOTIDE SEQUENCE [LARGE SCALE GENOMIC DNA]</scope>
    <source>
        <strain evidence="2">MUCL 33604</strain>
    </source>
</reference>
<dbReference type="Pfam" id="PF03069">
    <property type="entry name" value="FmdA_AmdA"/>
    <property type="match status" value="1"/>
</dbReference>
<dbReference type="AlphaFoldDB" id="A0A067Q8U3"/>
<dbReference type="PANTHER" id="PTHR31891:SF1">
    <property type="entry name" value="FORMAMIDASE C869.04-RELATED"/>
    <property type="match status" value="1"/>
</dbReference>
<dbReference type="OrthoDB" id="9975579at2759"/>
<gene>
    <name evidence="1" type="ORF">JAAARDRAFT_715282</name>
</gene>
<dbReference type="HOGENOM" id="CLU_1740804_0_0_1"/>
<dbReference type="Proteomes" id="UP000027265">
    <property type="component" value="Unassembled WGS sequence"/>
</dbReference>
<evidence type="ECO:0000313" key="1">
    <source>
        <dbReference type="EMBL" id="KDQ59011.1"/>
    </source>
</evidence>
<dbReference type="InParanoid" id="A0A067Q8U3"/>
<dbReference type="PANTHER" id="PTHR31891">
    <property type="entry name" value="FORMAMIDASE C869.04-RELATED"/>
    <property type="match status" value="1"/>
</dbReference>
<dbReference type="STRING" id="933084.A0A067Q8U3"/>
<organism evidence="1 2">
    <name type="scientific">Jaapia argillacea MUCL 33604</name>
    <dbReference type="NCBI Taxonomy" id="933084"/>
    <lineage>
        <taxon>Eukaryota</taxon>
        <taxon>Fungi</taxon>
        <taxon>Dikarya</taxon>
        <taxon>Basidiomycota</taxon>
        <taxon>Agaricomycotina</taxon>
        <taxon>Agaricomycetes</taxon>
        <taxon>Agaricomycetidae</taxon>
        <taxon>Jaapiales</taxon>
        <taxon>Jaapiaceae</taxon>
        <taxon>Jaapia</taxon>
    </lineage>
</organism>
<protein>
    <submittedName>
        <fullName evidence="1">Uncharacterized protein</fullName>
    </submittedName>
</protein>
<proteinExistence type="predicted"/>
<dbReference type="GO" id="GO:0016811">
    <property type="term" value="F:hydrolase activity, acting on carbon-nitrogen (but not peptide) bonds, in linear amides"/>
    <property type="evidence" value="ECO:0007669"/>
    <property type="project" value="InterPro"/>
</dbReference>